<evidence type="ECO:0000313" key="5">
    <source>
        <dbReference type="Proteomes" id="UP001347796"/>
    </source>
</evidence>
<comment type="caution">
    <text evidence="4">The sequence shown here is derived from an EMBL/GenBank/DDBJ whole genome shotgun (WGS) entry which is preliminary data.</text>
</comment>
<evidence type="ECO:0000259" key="2">
    <source>
        <dbReference type="Pfam" id="PF16116"/>
    </source>
</evidence>
<sequence>MKLSFILTTVLCLVESIAPRCVPCPAIPNHSAPPGYTRILYNETNEHIENPDRGFVYEDISYSSNPTNMSVSDLDEIRAKYGITMVRKQFVLDEFVTSNISSEFLQFVDNNLDNIQTAGFTAIIRFSYTFNLTTAAPYGDATKDWILQHIEQLTPIFHKYEGILSSVEAGFIGVRGEWFYTTHFGDPMTLNYTAYPEFGYPEDLWQDRKDVFEALLDAIPASIQVQVPYPQTKVDLLGDTTPAGSFDEYLRSDKGRTGHHNECFLASDTDGGTYQNKTFEYPYLEEDTKYCMMGGQTCEWKSGDHQRSDCTTALSEMAMFHWSYLNQNFYTGILDEWKRQGCYEEIHRRLGYRYLLTEAVLPDSVLVGETLCFVLYIKNSGFGTPVKPLNMSLLLHSPLTGQFYAAHFYRPMLSGWRPEKVTKIQASFQMPPFMFEDDYDVYLMIRNKDLPDRSDYYILFANENVPDHSAGLNNMQHSIHVYGNYSDICGAGIYPFTAPNPSRYKRSFQGFTGGPIG</sequence>
<name>A0AAN8K5L3_PATCE</name>
<evidence type="ECO:0000313" key="4">
    <source>
        <dbReference type="EMBL" id="KAK6190456.1"/>
    </source>
</evidence>
<dbReference type="Pfam" id="PF16116">
    <property type="entry name" value="DUF4832"/>
    <property type="match status" value="1"/>
</dbReference>
<evidence type="ECO:0000256" key="1">
    <source>
        <dbReference type="SAM" id="SignalP"/>
    </source>
</evidence>
<dbReference type="AlphaFoldDB" id="A0AAN8K5L3"/>
<protein>
    <submittedName>
        <fullName evidence="4">Uncharacterized protein</fullName>
    </submittedName>
</protein>
<reference evidence="4 5" key="1">
    <citation type="submission" date="2024-01" db="EMBL/GenBank/DDBJ databases">
        <title>The genome of the rayed Mediterranean limpet Patella caerulea (Linnaeus, 1758).</title>
        <authorList>
            <person name="Anh-Thu Weber A."/>
            <person name="Halstead-Nussloch G."/>
        </authorList>
    </citation>
    <scope>NUCLEOTIDE SEQUENCE [LARGE SCALE GENOMIC DNA]</scope>
    <source>
        <strain evidence="4">AATW-2023a</strain>
        <tissue evidence="4">Whole specimen</tissue>
    </source>
</reference>
<proteinExistence type="predicted"/>
<feature type="signal peptide" evidence="1">
    <location>
        <begin position="1"/>
        <end position="19"/>
    </location>
</feature>
<dbReference type="EMBL" id="JAZGQO010000002">
    <property type="protein sequence ID" value="KAK6190456.1"/>
    <property type="molecule type" value="Genomic_DNA"/>
</dbReference>
<dbReference type="Proteomes" id="UP001347796">
    <property type="component" value="Unassembled WGS sequence"/>
</dbReference>
<dbReference type="InterPro" id="IPR032379">
    <property type="entry name" value="DUF4874"/>
</dbReference>
<feature type="domain" description="DUF4832" evidence="2">
    <location>
        <begin position="256"/>
        <end position="462"/>
    </location>
</feature>
<keyword evidence="5" id="KW-1185">Reference proteome</keyword>
<feature type="domain" description="DUF4874" evidence="3">
    <location>
        <begin position="50"/>
        <end position="231"/>
    </location>
</feature>
<dbReference type="Pfam" id="PF16173">
    <property type="entry name" value="DUF4874"/>
    <property type="match status" value="1"/>
</dbReference>
<feature type="chain" id="PRO_5042987183" evidence="1">
    <location>
        <begin position="20"/>
        <end position="517"/>
    </location>
</feature>
<gene>
    <name evidence="4" type="ORF">SNE40_002319</name>
</gene>
<accession>A0AAN8K5L3</accession>
<organism evidence="4 5">
    <name type="scientific">Patella caerulea</name>
    <name type="common">Rayed Mediterranean limpet</name>
    <dbReference type="NCBI Taxonomy" id="87958"/>
    <lineage>
        <taxon>Eukaryota</taxon>
        <taxon>Metazoa</taxon>
        <taxon>Spiralia</taxon>
        <taxon>Lophotrochozoa</taxon>
        <taxon>Mollusca</taxon>
        <taxon>Gastropoda</taxon>
        <taxon>Patellogastropoda</taxon>
        <taxon>Patelloidea</taxon>
        <taxon>Patellidae</taxon>
        <taxon>Patella</taxon>
    </lineage>
</organism>
<dbReference type="InterPro" id="IPR032267">
    <property type="entry name" value="DUF4832"/>
</dbReference>
<evidence type="ECO:0000259" key="3">
    <source>
        <dbReference type="Pfam" id="PF16173"/>
    </source>
</evidence>
<keyword evidence="1" id="KW-0732">Signal</keyword>